<evidence type="ECO:0000313" key="3">
    <source>
        <dbReference type="Proteomes" id="UP000001261"/>
    </source>
</evidence>
<dbReference type="PANTHER" id="PTHR47843:SF5">
    <property type="entry name" value="BTB_POZ DOMAIN PROTEIN"/>
    <property type="match status" value="1"/>
</dbReference>
<dbReference type="STRING" id="246410.A0A0D8JV49"/>
<dbReference type="KEGG" id="cim:CIMG_12127"/>
<dbReference type="PROSITE" id="PS50097">
    <property type="entry name" value="BTB"/>
    <property type="match status" value="1"/>
</dbReference>
<reference evidence="3" key="1">
    <citation type="journal article" date="2009" name="Genome Res.">
        <title>Comparative genomic analyses of the human fungal pathogens Coccidioides and their relatives.</title>
        <authorList>
            <person name="Sharpton T.J."/>
            <person name="Stajich J.E."/>
            <person name="Rounsley S.D."/>
            <person name="Gardner M.J."/>
            <person name="Wortman J.R."/>
            <person name="Jordar V.S."/>
            <person name="Maiti R."/>
            <person name="Kodira C.D."/>
            <person name="Neafsey D.E."/>
            <person name="Zeng Q."/>
            <person name="Hung C.-Y."/>
            <person name="McMahan C."/>
            <person name="Muszewska A."/>
            <person name="Grynberg M."/>
            <person name="Mandel M.A."/>
            <person name="Kellner E.M."/>
            <person name="Barker B.M."/>
            <person name="Galgiani J.N."/>
            <person name="Orbach M.J."/>
            <person name="Kirkland T.N."/>
            <person name="Cole G.T."/>
            <person name="Henn M.R."/>
            <person name="Birren B.W."/>
            <person name="Taylor J.W."/>
        </authorList>
    </citation>
    <scope>NUCLEOTIDE SEQUENCE [LARGE SCALE GENOMIC DNA]</scope>
    <source>
        <strain evidence="3">RS</strain>
    </source>
</reference>
<dbReference type="PANTHER" id="PTHR47843">
    <property type="entry name" value="BTB DOMAIN-CONTAINING PROTEIN-RELATED"/>
    <property type="match status" value="1"/>
</dbReference>
<dbReference type="SMART" id="SM00225">
    <property type="entry name" value="BTB"/>
    <property type="match status" value="1"/>
</dbReference>
<dbReference type="OMA" id="VEITLYH"/>
<evidence type="ECO:0000313" key="2">
    <source>
        <dbReference type="EMBL" id="KJF60806.1"/>
    </source>
</evidence>
<dbReference type="InParanoid" id="A0A0D8JV49"/>
<dbReference type="OrthoDB" id="4186383at2759"/>
<gene>
    <name evidence="2" type="ORF">CIMG_12127</name>
</gene>
<dbReference type="EMBL" id="GG704913">
    <property type="protein sequence ID" value="KJF60806.1"/>
    <property type="molecule type" value="Genomic_DNA"/>
</dbReference>
<reference evidence="3" key="2">
    <citation type="journal article" date="2010" name="Genome Res.">
        <title>Population genomic sequencing of Coccidioides fungi reveals recent hybridization and transposon control.</title>
        <authorList>
            <person name="Neafsey D.E."/>
            <person name="Barker B.M."/>
            <person name="Sharpton T.J."/>
            <person name="Stajich J.E."/>
            <person name="Park D.J."/>
            <person name="Whiston E."/>
            <person name="Hung C.-Y."/>
            <person name="McMahan C."/>
            <person name="White J."/>
            <person name="Sykes S."/>
            <person name="Heiman D."/>
            <person name="Young S."/>
            <person name="Zeng Q."/>
            <person name="Abouelleil A."/>
            <person name="Aftuck L."/>
            <person name="Bessette D."/>
            <person name="Brown A."/>
            <person name="FitzGerald M."/>
            <person name="Lui A."/>
            <person name="Macdonald J.P."/>
            <person name="Priest M."/>
            <person name="Orbach M.J."/>
            <person name="Galgiani J.N."/>
            <person name="Kirkland T.N."/>
            <person name="Cole G.T."/>
            <person name="Birren B.W."/>
            <person name="Henn M.R."/>
            <person name="Taylor J.W."/>
            <person name="Rounsley S.D."/>
        </authorList>
    </citation>
    <scope>GENOME REANNOTATION</scope>
    <source>
        <strain evidence="3">RS</strain>
    </source>
</reference>
<dbReference type="CDD" id="cd18186">
    <property type="entry name" value="BTB_POZ_ZBTB_KLHL-like"/>
    <property type="match status" value="1"/>
</dbReference>
<organism evidence="2 3">
    <name type="scientific">Coccidioides immitis (strain RS)</name>
    <name type="common">Valley fever fungus</name>
    <dbReference type="NCBI Taxonomy" id="246410"/>
    <lineage>
        <taxon>Eukaryota</taxon>
        <taxon>Fungi</taxon>
        <taxon>Dikarya</taxon>
        <taxon>Ascomycota</taxon>
        <taxon>Pezizomycotina</taxon>
        <taxon>Eurotiomycetes</taxon>
        <taxon>Eurotiomycetidae</taxon>
        <taxon>Onygenales</taxon>
        <taxon>Onygenaceae</taxon>
        <taxon>Coccidioides</taxon>
    </lineage>
</organism>
<dbReference type="SUPFAM" id="SSF54695">
    <property type="entry name" value="POZ domain"/>
    <property type="match status" value="1"/>
</dbReference>
<evidence type="ECO:0000259" key="1">
    <source>
        <dbReference type="PROSITE" id="PS50097"/>
    </source>
</evidence>
<dbReference type="Pfam" id="PF00651">
    <property type="entry name" value="BTB"/>
    <property type="match status" value="1"/>
</dbReference>
<dbReference type="VEuPathDB" id="FungiDB:CIMG_12127"/>
<keyword evidence="3" id="KW-1185">Reference proteome</keyword>
<name>A0A0D8JV49_COCIM</name>
<dbReference type="InterPro" id="IPR011333">
    <property type="entry name" value="SKP1/BTB/POZ_sf"/>
</dbReference>
<dbReference type="Proteomes" id="UP000001261">
    <property type="component" value="Unassembled WGS sequence"/>
</dbReference>
<dbReference type="Gene3D" id="3.30.710.10">
    <property type="entry name" value="Potassium Channel Kv1.1, Chain A"/>
    <property type="match status" value="1"/>
</dbReference>
<accession>A0A0D8JV49</accession>
<dbReference type="GeneID" id="24164004"/>
<sequence length="255" mass="28800">MSPIRRKATSLVFAEKSTSTDAGLTAKQELLDSVKSLWETSQYSDLKITCHPHTFHVHRSIVCPRSEYFASALSGEFKEAVSGEIELDDDPRLVNGMLEYLYTLDYCVEDKQISNADSAATATSGEVENGLSSPLSSGSYDHLSFHILMYSLAERLFIHGLKRLSKQNVERELSQRVDGDTFFAAILEIYKTTPEHDRGLRDLIVNMTIKHLALLRKGENRLTLSLESDIFTQAPKYSHELLIALMDKWTRHLSD</sequence>
<dbReference type="InterPro" id="IPR000210">
    <property type="entry name" value="BTB/POZ_dom"/>
</dbReference>
<proteinExistence type="predicted"/>
<dbReference type="AlphaFoldDB" id="A0A0D8JV49"/>
<protein>
    <recommendedName>
        <fullName evidence="1">BTB domain-containing protein</fullName>
    </recommendedName>
</protein>
<feature type="domain" description="BTB" evidence="1">
    <location>
        <begin position="44"/>
        <end position="110"/>
    </location>
</feature>
<dbReference type="RefSeq" id="XP_012213988.1">
    <property type="nucleotide sequence ID" value="XM_012358565.1"/>
</dbReference>